<name>A0A0F6TUI2_CITAM</name>
<dbReference type="Proteomes" id="UP000034085">
    <property type="component" value="Chromosome"/>
</dbReference>
<dbReference type="HOGENOM" id="CLU_1831594_0_0_6"/>
<dbReference type="AlphaFoldDB" id="A0A0F6TUI2"/>
<gene>
    <name evidence="1" type="ORF">F384_06650</name>
</gene>
<proteinExistence type="predicted"/>
<sequence length="140" mass="15647">MNTSQLTYRAGIVISHLTGTIGEEDVGAPGRMMSMIREIPQYFIPVFDHCFFRMSSLGVHSGSRCHIPREANQLLVTQLALYRIVRLRDFASSLLQVMLQCQPPLQDGASQLIAGLATMKNIITRAFQTQHQTDCPSPRT</sequence>
<evidence type="ECO:0000313" key="2">
    <source>
        <dbReference type="Proteomes" id="UP000034085"/>
    </source>
</evidence>
<dbReference type="EMBL" id="CP011132">
    <property type="protein sequence ID" value="AKE58841.1"/>
    <property type="molecule type" value="Genomic_DNA"/>
</dbReference>
<evidence type="ECO:0000313" key="1">
    <source>
        <dbReference type="EMBL" id="AKE58841.1"/>
    </source>
</evidence>
<accession>A0A0F6TUI2</accession>
<organism evidence="1 2">
    <name type="scientific">Citrobacter amalonaticus Y19</name>
    <dbReference type="NCBI Taxonomy" id="1261127"/>
    <lineage>
        <taxon>Bacteria</taxon>
        <taxon>Pseudomonadati</taxon>
        <taxon>Pseudomonadota</taxon>
        <taxon>Gammaproteobacteria</taxon>
        <taxon>Enterobacterales</taxon>
        <taxon>Enterobacteriaceae</taxon>
        <taxon>Citrobacter</taxon>
    </lineage>
</organism>
<dbReference type="KEGG" id="cama:F384_06650"/>
<protein>
    <submittedName>
        <fullName evidence="1">Uncharacterized protein</fullName>
    </submittedName>
</protein>
<reference evidence="1 2" key="1">
    <citation type="journal article" date="2013" name="Appl. Microbiol. Biotechnol.">
        <title>Glycerol assimilation and production of 1,3-propanediol by Citrobacter amalonaticus Y19.</title>
        <authorList>
            <person name="Ainala S.K."/>
            <person name="Ashok S."/>
            <person name="Ko Y."/>
            <person name="Park S."/>
        </authorList>
    </citation>
    <scope>NUCLEOTIDE SEQUENCE [LARGE SCALE GENOMIC DNA]</scope>
    <source>
        <strain evidence="1 2">Y19</strain>
    </source>
</reference>